<dbReference type="PANTHER" id="PTHR23023">
    <property type="entry name" value="DIMETHYLANILINE MONOOXYGENASE"/>
    <property type="match status" value="1"/>
</dbReference>
<evidence type="ECO:0000256" key="5">
    <source>
        <dbReference type="ARBA" id="ARBA00022827"/>
    </source>
</evidence>
<evidence type="ECO:0000313" key="12">
    <source>
        <dbReference type="EMBL" id="TWH17551.1"/>
    </source>
</evidence>
<dbReference type="EMBL" id="VLJT01000017">
    <property type="protein sequence ID" value="TWH17551.1"/>
    <property type="molecule type" value="Genomic_DNA"/>
</dbReference>
<feature type="region of interest" description="Disordered" evidence="11">
    <location>
        <begin position="460"/>
        <end position="507"/>
    </location>
</feature>
<dbReference type="InterPro" id="IPR020946">
    <property type="entry name" value="Flavin_mOase-like"/>
</dbReference>
<keyword evidence="7" id="KW-0560">Oxidoreductase</keyword>
<proteinExistence type="inferred from homology"/>
<dbReference type="InterPro" id="IPR036188">
    <property type="entry name" value="FAD/NAD-bd_sf"/>
</dbReference>
<evidence type="ECO:0000256" key="8">
    <source>
        <dbReference type="ARBA" id="ARBA00023033"/>
    </source>
</evidence>
<feature type="compositionally biased region" description="Low complexity" evidence="11">
    <location>
        <begin position="489"/>
        <end position="499"/>
    </location>
</feature>
<evidence type="ECO:0000256" key="9">
    <source>
        <dbReference type="ARBA" id="ARBA00034528"/>
    </source>
</evidence>
<dbReference type="EC" id="1.14.13.148" evidence="9"/>
<dbReference type="RefSeq" id="WP_145691864.1">
    <property type="nucleotide sequence ID" value="NZ_VLJT01000017.1"/>
</dbReference>
<dbReference type="Pfam" id="PF00743">
    <property type="entry name" value="FMO-like"/>
    <property type="match status" value="2"/>
</dbReference>
<name>A0A562E6Z1_RHORH</name>
<dbReference type="Gene3D" id="3.50.50.60">
    <property type="entry name" value="FAD/NAD(P)-binding domain"/>
    <property type="match status" value="2"/>
</dbReference>
<comment type="similarity">
    <text evidence="3">Belongs to the FAD-binding monooxygenase family.</text>
</comment>
<dbReference type="GO" id="GO:0050661">
    <property type="term" value="F:NADP binding"/>
    <property type="evidence" value="ECO:0007669"/>
    <property type="project" value="InterPro"/>
</dbReference>
<dbReference type="FunFam" id="3.50.50.60:FF:000138">
    <property type="entry name" value="Flavin-containing monooxygenase"/>
    <property type="match status" value="1"/>
</dbReference>
<dbReference type="GO" id="GO:0034899">
    <property type="term" value="F:trimethylamine monooxygenase activity"/>
    <property type="evidence" value="ECO:0007669"/>
    <property type="project" value="UniProtKB-EC"/>
</dbReference>
<dbReference type="GO" id="GO:0050660">
    <property type="term" value="F:flavin adenine dinucleotide binding"/>
    <property type="evidence" value="ECO:0007669"/>
    <property type="project" value="InterPro"/>
</dbReference>
<keyword evidence="5" id="KW-0274">FAD</keyword>
<dbReference type="InterPro" id="IPR050346">
    <property type="entry name" value="FMO-like"/>
</dbReference>
<dbReference type="Proteomes" id="UP000317573">
    <property type="component" value="Unassembled WGS sequence"/>
</dbReference>
<keyword evidence="4" id="KW-0285">Flavoprotein</keyword>
<evidence type="ECO:0000256" key="6">
    <source>
        <dbReference type="ARBA" id="ARBA00022857"/>
    </source>
</evidence>
<comment type="similarity">
    <text evidence="2">Belongs to the FMO family.</text>
</comment>
<protein>
    <recommendedName>
        <fullName evidence="10">Trimethylamine monooxygenase</fullName>
        <ecNumber evidence="9">1.14.13.148</ecNumber>
    </recommendedName>
</protein>
<comment type="caution">
    <text evidence="12">The sequence shown here is derived from an EMBL/GenBank/DDBJ whole genome shotgun (WGS) entry which is preliminary data.</text>
</comment>
<reference evidence="12 13" key="1">
    <citation type="submission" date="2019-07" db="EMBL/GenBank/DDBJ databases">
        <title>Genome sequencing of lignin-degrading bacterial isolates.</title>
        <authorList>
            <person name="Gladden J."/>
        </authorList>
    </citation>
    <scope>NUCLEOTIDE SEQUENCE [LARGE SCALE GENOMIC DNA]</scope>
    <source>
        <strain evidence="12 13">J45</strain>
    </source>
</reference>
<evidence type="ECO:0000256" key="3">
    <source>
        <dbReference type="ARBA" id="ARBA00010139"/>
    </source>
</evidence>
<evidence type="ECO:0000256" key="2">
    <source>
        <dbReference type="ARBA" id="ARBA00009183"/>
    </source>
</evidence>
<evidence type="ECO:0000256" key="7">
    <source>
        <dbReference type="ARBA" id="ARBA00023002"/>
    </source>
</evidence>
<comment type="cofactor">
    <cofactor evidence="1">
        <name>FAD</name>
        <dbReference type="ChEBI" id="CHEBI:57692"/>
    </cofactor>
</comment>
<keyword evidence="6" id="KW-0521">NADP</keyword>
<accession>A0A562E6Z1</accession>
<keyword evidence="8 12" id="KW-0503">Monooxygenase</keyword>
<sequence length="507" mass="58327">MTPKIAILGAGPSGLAQLRAFEAARKAGLEQIPDIVCYEKQPDWGGMWNYTWRTGLDEHGEPVHGSMYRYLWSNGPKECLEFADYSFEEHFGRPIPSYPPRAVLLDYIMGRVEKSDVRKYIRFNTAVRWVEWSDETQKFTVTVMNHDRGALESDEFDYVVVATGHFSTPHVPHFDGLDRFPGRVLHAHDFRDAREFAGKRLLLVGSSYSAEDIGTQCIKYGAEQVTFSYRSAPMGHDWPEQFSEVPLLTHVDGKVAHFRDGSTREVDAIVLCTGYKHHYPFLPDELALRTNNRLYPRDIYKGIFFQRNPKLMYLGAQDQYFTFNMFDAQAWYARDFMLGRVDLPDFDTREQDIDHWRAREEKLSSSVEDIDFQAAYIRDLVDRTDYPEFHVERQGEVFKQWKQDKKRDIMGYRNNSYASTLTGTVAPPLPAPWMEIVDDSPESFLRHDFTAPEVTAEGRFTAPEVTSEGRFTAPEVTSEGRTLDRQHTPAARRPARPAASRTVSVKA</sequence>
<evidence type="ECO:0000256" key="11">
    <source>
        <dbReference type="SAM" id="MobiDB-lite"/>
    </source>
</evidence>
<evidence type="ECO:0000313" key="13">
    <source>
        <dbReference type="Proteomes" id="UP000317573"/>
    </source>
</evidence>
<organism evidence="12 13">
    <name type="scientific">Rhodococcus rhodochrous J45</name>
    <dbReference type="NCBI Taxonomy" id="935266"/>
    <lineage>
        <taxon>Bacteria</taxon>
        <taxon>Bacillati</taxon>
        <taxon>Actinomycetota</taxon>
        <taxon>Actinomycetes</taxon>
        <taxon>Mycobacteriales</taxon>
        <taxon>Nocardiaceae</taxon>
        <taxon>Rhodococcus</taxon>
    </lineage>
</organism>
<evidence type="ECO:0000256" key="10">
    <source>
        <dbReference type="ARBA" id="ARBA00035159"/>
    </source>
</evidence>
<dbReference type="SUPFAM" id="SSF51905">
    <property type="entry name" value="FAD/NAD(P)-binding domain"/>
    <property type="match status" value="2"/>
</dbReference>
<gene>
    <name evidence="12" type="ORF">L618_000200006320</name>
</gene>
<evidence type="ECO:0000256" key="1">
    <source>
        <dbReference type="ARBA" id="ARBA00001974"/>
    </source>
</evidence>
<evidence type="ECO:0000256" key="4">
    <source>
        <dbReference type="ARBA" id="ARBA00022630"/>
    </source>
</evidence>
<dbReference type="AlphaFoldDB" id="A0A562E6Z1"/>
<dbReference type="GO" id="GO:0004499">
    <property type="term" value="F:N,N-dimethylaniline monooxygenase activity"/>
    <property type="evidence" value="ECO:0007669"/>
    <property type="project" value="InterPro"/>
</dbReference>